<evidence type="ECO:0000259" key="1">
    <source>
        <dbReference type="Pfam" id="PF13966"/>
    </source>
</evidence>
<accession>A0AA88DI31</accession>
<keyword evidence="3" id="KW-1185">Reference proteome</keyword>
<organism evidence="2 3">
    <name type="scientific">Ficus carica</name>
    <name type="common">Common fig</name>
    <dbReference type="NCBI Taxonomy" id="3494"/>
    <lineage>
        <taxon>Eukaryota</taxon>
        <taxon>Viridiplantae</taxon>
        <taxon>Streptophyta</taxon>
        <taxon>Embryophyta</taxon>
        <taxon>Tracheophyta</taxon>
        <taxon>Spermatophyta</taxon>
        <taxon>Magnoliopsida</taxon>
        <taxon>eudicotyledons</taxon>
        <taxon>Gunneridae</taxon>
        <taxon>Pentapetalae</taxon>
        <taxon>rosids</taxon>
        <taxon>fabids</taxon>
        <taxon>Rosales</taxon>
        <taxon>Moraceae</taxon>
        <taxon>Ficeae</taxon>
        <taxon>Ficus</taxon>
    </lineage>
</organism>
<gene>
    <name evidence="2" type="ORF">TIFTF001_012485</name>
</gene>
<dbReference type="Pfam" id="PF13966">
    <property type="entry name" value="zf-RVT"/>
    <property type="match status" value="1"/>
</dbReference>
<dbReference type="InterPro" id="IPR026960">
    <property type="entry name" value="RVT-Znf"/>
</dbReference>
<reference evidence="2" key="1">
    <citation type="submission" date="2023-07" db="EMBL/GenBank/DDBJ databases">
        <title>draft genome sequence of fig (Ficus carica).</title>
        <authorList>
            <person name="Takahashi T."/>
            <person name="Nishimura K."/>
        </authorList>
    </citation>
    <scope>NUCLEOTIDE SEQUENCE</scope>
</reference>
<dbReference type="Proteomes" id="UP001187192">
    <property type="component" value="Unassembled WGS sequence"/>
</dbReference>
<name>A0AA88DI31_FICCA</name>
<dbReference type="AlphaFoldDB" id="A0AA88DI31"/>
<feature type="domain" description="Reverse transcriptase zinc-binding" evidence="1">
    <location>
        <begin position="123"/>
        <end position="192"/>
    </location>
</feature>
<evidence type="ECO:0000313" key="3">
    <source>
        <dbReference type="Proteomes" id="UP001187192"/>
    </source>
</evidence>
<proteinExistence type="predicted"/>
<comment type="caution">
    <text evidence="2">The sequence shown here is derived from an EMBL/GenBank/DDBJ whole genome shotgun (WGS) entry which is preliminary data.</text>
</comment>
<evidence type="ECO:0000313" key="2">
    <source>
        <dbReference type="EMBL" id="GMN43284.1"/>
    </source>
</evidence>
<sequence length="225" mass="26021">MKGVVLDCFQELFSSSHPSTQDVEKVVWCIEKRLTDSMTFGIFGGELEMEFRYRPYPWIPRPHSFCPVTTPPNDVRDLKVVDFLVEGSRKWNVDKLALVVIRSVRGYRVVMESRMTASSTNLNPDSKWWCLLWRLQLPSKVELLIWRAFHDIIRTWTALRRRGVNCDAACPRRNNGMETTSHALLECPVSLEVCHLSRLWPTLADWIPLPFSLLVSSAASLDYNH</sequence>
<protein>
    <recommendedName>
        <fullName evidence="1">Reverse transcriptase zinc-binding domain-containing protein</fullName>
    </recommendedName>
</protein>
<dbReference type="EMBL" id="BTGU01000016">
    <property type="protein sequence ID" value="GMN43284.1"/>
    <property type="molecule type" value="Genomic_DNA"/>
</dbReference>